<dbReference type="EMBL" id="UOFP01000103">
    <property type="protein sequence ID" value="VAW85661.1"/>
    <property type="molecule type" value="Genomic_DNA"/>
</dbReference>
<keyword evidence="1" id="KW-0597">Phosphoprotein</keyword>
<dbReference type="PANTHER" id="PTHR43214:SF3">
    <property type="entry name" value="RESPONSE REGULATOR UVRY"/>
    <property type="match status" value="1"/>
</dbReference>
<dbReference type="PRINTS" id="PR00038">
    <property type="entry name" value="HTHLUXR"/>
</dbReference>
<dbReference type="Gene3D" id="3.40.50.2300">
    <property type="match status" value="1"/>
</dbReference>
<dbReference type="CDD" id="cd06170">
    <property type="entry name" value="LuxR_C_like"/>
    <property type="match status" value="1"/>
</dbReference>
<keyword evidence="4" id="KW-0238">DNA-binding</keyword>
<dbReference type="PROSITE" id="PS50110">
    <property type="entry name" value="RESPONSE_REGULATORY"/>
    <property type="match status" value="1"/>
</dbReference>
<dbReference type="InterPro" id="IPR001789">
    <property type="entry name" value="Sig_transdc_resp-reg_receiver"/>
</dbReference>
<evidence type="ECO:0000313" key="8">
    <source>
        <dbReference type="EMBL" id="VAW85661.1"/>
    </source>
</evidence>
<dbReference type="PROSITE" id="PS50043">
    <property type="entry name" value="HTH_LUXR_2"/>
    <property type="match status" value="1"/>
</dbReference>
<feature type="domain" description="HTH luxR-type" evidence="6">
    <location>
        <begin position="142"/>
        <end position="207"/>
    </location>
</feature>
<evidence type="ECO:0000256" key="1">
    <source>
        <dbReference type="ARBA" id="ARBA00022553"/>
    </source>
</evidence>
<proteinExistence type="predicted"/>
<dbReference type="SUPFAM" id="SSF52172">
    <property type="entry name" value="CheY-like"/>
    <property type="match status" value="1"/>
</dbReference>
<evidence type="ECO:0000256" key="2">
    <source>
        <dbReference type="ARBA" id="ARBA00023012"/>
    </source>
</evidence>
<dbReference type="CDD" id="cd17535">
    <property type="entry name" value="REC_NarL-like"/>
    <property type="match status" value="1"/>
</dbReference>
<dbReference type="InterPro" id="IPR016032">
    <property type="entry name" value="Sig_transdc_resp-reg_C-effctor"/>
</dbReference>
<protein>
    <submittedName>
        <fullName evidence="8">BarA-associated response regulator UvrY (= GacA = SirA)</fullName>
    </submittedName>
</protein>
<keyword evidence="5" id="KW-0804">Transcription</keyword>
<dbReference type="AlphaFoldDB" id="A0A3B0Z1V5"/>
<dbReference type="GO" id="GO:0003677">
    <property type="term" value="F:DNA binding"/>
    <property type="evidence" value="ECO:0007669"/>
    <property type="project" value="UniProtKB-KW"/>
</dbReference>
<dbReference type="Pfam" id="PF00072">
    <property type="entry name" value="Response_reg"/>
    <property type="match status" value="1"/>
</dbReference>
<keyword evidence="2" id="KW-0902">Two-component regulatory system</keyword>
<sequence>MIRVMIVDDHELVRTGLARILGDAPDIEVVAEANCGENALSAAKQSHPDVVLMDVNMPGIGGMEATTKLLQLQPNLKIIVVTVHSDGPFPNKLLQAGAVGYLTKECACEEMILAIRTVFEGEHYIDRCVAQNIALSRTPQARISPFELLSQRELQVVTMLIQGLKGQDISDRLCLSPKTVSTYRHRVYEKLNIRGDVELTHLAMQYNLLDGK</sequence>
<dbReference type="InterPro" id="IPR039420">
    <property type="entry name" value="WalR-like"/>
</dbReference>
<dbReference type="SMART" id="SM00421">
    <property type="entry name" value="HTH_LUXR"/>
    <property type="match status" value="1"/>
</dbReference>
<reference evidence="8" key="1">
    <citation type="submission" date="2018-06" db="EMBL/GenBank/DDBJ databases">
        <authorList>
            <person name="Zhirakovskaya E."/>
        </authorList>
    </citation>
    <scope>NUCLEOTIDE SEQUENCE</scope>
</reference>
<name>A0A3B0Z1V5_9ZZZZ</name>
<dbReference type="SUPFAM" id="SSF46894">
    <property type="entry name" value="C-terminal effector domain of the bipartite response regulators"/>
    <property type="match status" value="1"/>
</dbReference>
<dbReference type="GO" id="GO:0000160">
    <property type="term" value="P:phosphorelay signal transduction system"/>
    <property type="evidence" value="ECO:0007669"/>
    <property type="project" value="UniProtKB-KW"/>
</dbReference>
<keyword evidence="3" id="KW-0805">Transcription regulation</keyword>
<accession>A0A3B0Z1V5</accession>
<dbReference type="InterPro" id="IPR058245">
    <property type="entry name" value="NreC/VraR/RcsB-like_REC"/>
</dbReference>
<evidence type="ECO:0000259" key="7">
    <source>
        <dbReference type="PROSITE" id="PS50110"/>
    </source>
</evidence>
<dbReference type="InterPro" id="IPR011006">
    <property type="entry name" value="CheY-like_superfamily"/>
</dbReference>
<dbReference type="InterPro" id="IPR000792">
    <property type="entry name" value="Tscrpt_reg_LuxR_C"/>
</dbReference>
<evidence type="ECO:0000256" key="5">
    <source>
        <dbReference type="ARBA" id="ARBA00023163"/>
    </source>
</evidence>
<evidence type="ECO:0000256" key="3">
    <source>
        <dbReference type="ARBA" id="ARBA00023015"/>
    </source>
</evidence>
<gene>
    <name evidence="8" type="ORF">MNBD_GAMMA18-383</name>
</gene>
<dbReference type="SMART" id="SM00448">
    <property type="entry name" value="REC"/>
    <property type="match status" value="1"/>
</dbReference>
<dbReference type="GO" id="GO:0006355">
    <property type="term" value="P:regulation of DNA-templated transcription"/>
    <property type="evidence" value="ECO:0007669"/>
    <property type="project" value="InterPro"/>
</dbReference>
<dbReference type="Pfam" id="PF00196">
    <property type="entry name" value="GerE"/>
    <property type="match status" value="1"/>
</dbReference>
<evidence type="ECO:0000259" key="6">
    <source>
        <dbReference type="PROSITE" id="PS50043"/>
    </source>
</evidence>
<feature type="domain" description="Response regulatory" evidence="7">
    <location>
        <begin position="3"/>
        <end position="119"/>
    </location>
</feature>
<evidence type="ECO:0000256" key="4">
    <source>
        <dbReference type="ARBA" id="ARBA00023125"/>
    </source>
</evidence>
<organism evidence="8">
    <name type="scientific">hydrothermal vent metagenome</name>
    <dbReference type="NCBI Taxonomy" id="652676"/>
    <lineage>
        <taxon>unclassified sequences</taxon>
        <taxon>metagenomes</taxon>
        <taxon>ecological metagenomes</taxon>
    </lineage>
</organism>
<dbReference type="PANTHER" id="PTHR43214">
    <property type="entry name" value="TWO-COMPONENT RESPONSE REGULATOR"/>
    <property type="match status" value="1"/>
</dbReference>